<dbReference type="PROSITE" id="PS50102">
    <property type="entry name" value="RRM"/>
    <property type="match status" value="3"/>
</dbReference>
<evidence type="ECO:0000256" key="6">
    <source>
        <dbReference type="ARBA" id="ARBA00022884"/>
    </source>
</evidence>
<evidence type="ECO:0000313" key="11">
    <source>
        <dbReference type="EnsemblPlants" id="OMERI01G26080.6"/>
    </source>
</evidence>
<dbReference type="InterPro" id="IPR010734">
    <property type="entry name" value="Copine_C"/>
</dbReference>
<dbReference type="Gene3D" id="1.20.1280.50">
    <property type="match status" value="1"/>
</dbReference>
<dbReference type="InterPro" id="IPR048289">
    <property type="entry name" value="RRM2_NsCP33-like"/>
</dbReference>
<dbReference type="InterPro" id="IPR012677">
    <property type="entry name" value="Nucleotide-bd_a/b_plait_sf"/>
</dbReference>
<dbReference type="SUPFAM" id="SSF54928">
    <property type="entry name" value="RNA-binding domain, RBD"/>
    <property type="match status" value="3"/>
</dbReference>
<dbReference type="InterPro" id="IPR000504">
    <property type="entry name" value="RRM_dom"/>
</dbReference>
<dbReference type="GO" id="GO:0008266">
    <property type="term" value="F:poly(U) RNA binding"/>
    <property type="evidence" value="ECO:0007669"/>
    <property type="project" value="UniProtKB-ARBA"/>
</dbReference>
<dbReference type="GO" id="GO:0003729">
    <property type="term" value="F:mRNA binding"/>
    <property type="evidence" value="ECO:0007669"/>
    <property type="project" value="UniProtKB-ARBA"/>
</dbReference>
<feature type="domain" description="RRM" evidence="10">
    <location>
        <begin position="1095"/>
        <end position="1173"/>
    </location>
</feature>
<dbReference type="HOGENOM" id="CLU_280810_0_0_1"/>
<feature type="compositionally biased region" description="Basic residues" evidence="9">
    <location>
        <begin position="8"/>
        <end position="18"/>
    </location>
</feature>
<dbReference type="FunFam" id="3.30.70.330:FF:000268">
    <property type="entry name" value="31 kDa ribonucleoprotein, chloroplastic"/>
    <property type="match status" value="1"/>
</dbReference>
<dbReference type="EnsemblPlants" id="OMERI01G26080.6">
    <property type="protein sequence ID" value="OMERI01G26080.6"/>
    <property type="gene ID" value="OMERI01G26080"/>
</dbReference>
<keyword evidence="7" id="KW-0687">Ribonucleoprotein</keyword>
<accession>A0A0E0C6W8</accession>
<keyword evidence="4" id="KW-0507">mRNA processing</keyword>
<dbReference type="Proteomes" id="UP000008021">
    <property type="component" value="Chromosome 1"/>
</dbReference>
<evidence type="ECO:0000256" key="5">
    <source>
        <dbReference type="ARBA" id="ARBA00022737"/>
    </source>
</evidence>
<dbReference type="InterPro" id="IPR002035">
    <property type="entry name" value="VWF_A"/>
</dbReference>
<protein>
    <recommendedName>
        <fullName evidence="10">RRM domain-containing protein</fullName>
    </recommendedName>
</protein>
<dbReference type="Pfam" id="PF07002">
    <property type="entry name" value="Copine"/>
    <property type="match status" value="1"/>
</dbReference>
<sequence length="1274" mass="142112">MPDEPKKRTSARRARRRASAGLTKASEEEEHVVVVVPPWAELPFDLLADISRRLHATADFARFHAVCKSWRRTLPPHPPTFLPWLLSPGDATGHRTARCVFSKSSRHPAAAPIRIPTKSQLAIGYDGEPCSLYYPLIMTGGAAATTPLPSCPDEMKTWADHFFFSVSGDGTVFVYALGETYWDQYDHAYRCHFHAAILRPGDEAWMLMDRHLIVNFPYLLRDVCRVLYTDGGKMLLHNGKDYWCVVTTGAATTAGEGKWSRWWPEEPGKEIQSSHLLEYRGELLWAFVLADSGYCSDVRGCRVAGRPLASALSVSVYALEAEGGGSWVWVRKDGRSMDDRALFLGRPVSLAMDAAQLGVGRGSGCAYFVHRWAWATAAGRERCRVLRYSFGDATSEVVELLPRAVAQWWSEGGDGCIWLASPPPPAIALAPTTIEEIKERGLQVVEPNVQLMRIHVGNLPRKVDSHGLRRFLMSKIKSKHGHGHDGFVVVTDARVMCERGSRGRFSRGFGFATMAIAADAEPADVVTMLNGQILDGRPLRVKFADKDQRGSSAHHATVKRLHLRAELFLHSLLLSSRIGMFFSTFLLLFWTIYSWTVRLNRDEIGNLRINNSWDSQRYDTLDQVKEALEKVGLESSNIIIGVDFTKSNDLHHISEDSLNPYEQAISIIGKTLSTFDEDNRIPCFGFGDTSTHDQNVFSFYSGRRQYCNGVSEVLRGYREIAPRVRLSGPTSLAPIIETAMRITQDSGYQYHILLIIADGQVPRCCGANSANNRDENYLEERTLQALVQASHFPLSIVLVGVGDGPWDEQLMHCQEDRQLFDNFQFVDFTKIIMSREMPETEKEEQFALEALKKIPSQYAAIISKRIRCAFKDASSSPSSKACYFYLIIFRTDGYARTPIWAVIWAHGLGIRKAKGEEGNIMIHEPNPTNLLLPPKSSPLIPFLRFSSIPFPTMASSLAMSLRSLAATDAFLPKPSPSSAPFLLLLSPSTPRLRLHLHLRSTRRLPLAPLAASDSFESASSSSAAALDFAEPGAAEESDVPEESDQEEEGYAPEAEEEAEADEEVEEEAVEASAEVAEEAEDVEEVGEYVEPPEEAKVYVGNLPYDIDSERLAQLFEQAGIVEVSEVIYNRETDRSRGFGFVTMSTVEEAEKAVEMFHRYDVDGRLLTVNKAAPRGARVERPPRQFGPSFRIYVGNLPWQVDDSRLVQLFSEHGKVVDARVVYDRETGRSRGFGFVTMATQEELDDAIAALDGQSLDGRALRVNVAEERPPRRGF</sequence>
<dbReference type="InterPro" id="IPR035979">
    <property type="entry name" value="RBD_domain_sf"/>
</dbReference>
<feature type="domain" description="RRM" evidence="10">
    <location>
        <begin position="452"/>
        <end position="546"/>
    </location>
</feature>
<dbReference type="GO" id="GO:0006397">
    <property type="term" value="P:mRNA processing"/>
    <property type="evidence" value="ECO:0007669"/>
    <property type="project" value="UniProtKB-KW"/>
</dbReference>
<reference evidence="11" key="2">
    <citation type="submission" date="2018-05" db="EMBL/GenBank/DDBJ databases">
        <title>OmerRS3 (Oryza meridionalis Reference Sequence Version 3).</title>
        <authorList>
            <person name="Zhang J."/>
            <person name="Kudrna D."/>
            <person name="Lee S."/>
            <person name="Talag J."/>
            <person name="Welchert J."/>
            <person name="Wing R.A."/>
        </authorList>
    </citation>
    <scope>NUCLEOTIDE SEQUENCE [LARGE SCALE GENOMIC DNA]</scope>
    <source>
        <strain evidence="11">cv. OR44</strain>
    </source>
</reference>
<dbReference type="SMART" id="SM00360">
    <property type="entry name" value="RRM"/>
    <property type="match status" value="3"/>
</dbReference>
<name>A0A0E0C6W8_9ORYZ</name>
<evidence type="ECO:0000256" key="3">
    <source>
        <dbReference type="ARBA" id="ARBA00022640"/>
    </source>
</evidence>
<feature type="compositionally biased region" description="Acidic residues" evidence="9">
    <location>
        <begin position="1033"/>
        <end position="1088"/>
    </location>
</feature>
<dbReference type="InterPro" id="IPR005174">
    <property type="entry name" value="KIB1-4_b-propeller"/>
</dbReference>
<evidence type="ECO:0000259" key="10">
    <source>
        <dbReference type="PROSITE" id="PS50102"/>
    </source>
</evidence>
<evidence type="ECO:0000313" key="12">
    <source>
        <dbReference type="Proteomes" id="UP000008021"/>
    </source>
</evidence>
<keyword evidence="2" id="KW-0150">Chloroplast</keyword>
<dbReference type="GO" id="GO:0009507">
    <property type="term" value="C:chloroplast"/>
    <property type="evidence" value="ECO:0007669"/>
    <property type="project" value="UniProtKB-SubCell"/>
</dbReference>
<dbReference type="SMART" id="SM00327">
    <property type="entry name" value="VWA"/>
    <property type="match status" value="1"/>
</dbReference>
<organism evidence="11">
    <name type="scientific">Oryza meridionalis</name>
    <dbReference type="NCBI Taxonomy" id="40149"/>
    <lineage>
        <taxon>Eukaryota</taxon>
        <taxon>Viridiplantae</taxon>
        <taxon>Streptophyta</taxon>
        <taxon>Embryophyta</taxon>
        <taxon>Tracheophyta</taxon>
        <taxon>Spermatophyta</taxon>
        <taxon>Magnoliopsida</taxon>
        <taxon>Liliopsida</taxon>
        <taxon>Poales</taxon>
        <taxon>Poaceae</taxon>
        <taxon>BOP clade</taxon>
        <taxon>Oryzoideae</taxon>
        <taxon>Oryzeae</taxon>
        <taxon>Oryzinae</taxon>
        <taxon>Oryza</taxon>
    </lineage>
</organism>
<evidence type="ECO:0000256" key="4">
    <source>
        <dbReference type="ARBA" id="ARBA00022664"/>
    </source>
</evidence>
<feature type="domain" description="RRM" evidence="10">
    <location>
        <begin position="1189"/>
        <end position="1267"/>
    </location>
</feature>
<dbReference type="PANTHER" id="PTHR48025">
    <property type="entry name" value="OS02G0815200 PROTEIN"/>
    <property type="match status" value="1"/>
</dbReference>
<dbReference type="PANTHER" id="PTHR48025:SF3">
    <property type="entry name" value="31 KDA RIBONUCLEOPROTEIN, CHLOROPLASTIC-RELATED"/>
    <property type="match status" value="1"/>
</dbReference>
<feature type="region of interest" description="Disordered" evidence="9">
    <location>
        <begin position="1"/>
        <end position="24"/>
    </location>
</feature>
<dbReference type="SUPFAM" id="SSF53300">
    <property type="entry name" value="vWA-like"/>
    <property type="match status" value="1"/>
</dbReference>
<dbReference type="InterPro" id="IPR050502">
    <property type="entry name" value="Euk_RNA-bind_prot"/>
</dbReference>
<dbReference type="FunFam" id="3.30.70.330:FF:000799">
    <property type="entry name" value="31 kDa ribonucleoprotein, chloroplastic"/>
    <property type="match status" value="1"/>
</dbReference>
<dbReference type="GO" id="GO:1990904">
    <property type="term" value="C:ribonucleoprotein complex"/>
    <property type="evidence" value="ECO:0007669"/>
    <property type="project" value="UniProtKB-KW"/>
</dbReference>
<dbReference type="GO" id="GO:0045087">
    <property type="term" value="P:innate immune response"/>
    <property type="evidence" value="ECO:0007669"/>
    <property type="project" value="UniProtKB-ARBA"/>
</dbReference>
<dbReference type="Gene3D" id="3.30.70.330">
    <property type="match status" value="3"/>
</dbReference>
<dbReference type="AlphaFoldDB" id="A0A0E0C6W8"/>
<feature type="region of interest" description="Disordered" evidence="9">
    <location>
        <begin position="1029"/>
        <end position="1088"/>
    </location>
</feature>
<evidence type="ECO:0000256" key="1">
    <source>
        <dbReference type="ARBA" id="ARBA00004229"/>
    </source>
</evidence>
<dbReference type="Pfam" id="PF00076">
    <property type="entry name" value="RRM_1"/>
    <property type="match status" value="2"/>
</dbReference>
<evidence type="ECO:0000256" key="9">
    <source>
        <dbReference type="SAM" id="MobiDB-lite"/>
    </source>
</evidence>
<reference evidence="11" key="1">
    <citation type="submission" date="2015-04" db="UniProtKB">
        <authorList>
            <consortium name="EnsemblPlants"/>
        </authorList>
    </citation>
    <scope>IDENTIFICATION</scope>
</reference>
<proteinExistence type="predicted"/>
<keyword evidence="6 8" id="KW-0694">RNA-binding</keyword>
<dbReference type="CDD" id="cd21608">
    <property type="entry name" value="RRM2_NsCP33_like"/>
    <property type="match status" value="1"/>
</dbReference>
<dbReference type="Gramene" id="OMERI01G26080.6">
    <property type="protein sequence ID" value="OMERI01G26080.6"/>
    <property type="gene ID" value="OMERI01G26080"/>
</dbReference>
<evidence type="ECO:0000256" key="7">
    <source>
        <dbReference type="ARBA" id="ARBA00023274"/>
    </source>
</evidence>
<dbReference type="Pfam" id="PF03478">
    <property type="entry name" value="Beta-prop_KIB1-4"/>
    <property type="match status" value="1"/>
</dbReference>
<evidence type="ECO:0000256" key="8">
    <source>
        <dbReference type="PROSITE-ProRule" id="PRU00176"/>
    </source>
</evidence>
<keyword evidence="5" id="KW-0677">Repeat</keyword>
<keyword evidence="3" id="KW-0934">Plastid</keyword>
<keyword evidence="12" id="KW-1185">Reference proteome</keyword>
<dbReference type="InterPro" id="IPR036465">
    <property type="entry name" value="vWFA_dom_sf"/>
</dbReference>
<evidence type="ECO:0000256" key="2">
    <source>
        <dbReference type="ARBA" id="ARBA00022528"/>
    </source>
</evidence>
<comment type="subcellular location">
    <subcellularLocation>
        <location evidence="1">Plastid</location>
        <location evidence="1">Chloroplast</location>
    </subcellularLocation>
</comment>